<dbReference type="InterPro" id="IPR017926">
    <property type="entry name" value="GATASE"/>
</dbReference>
<keyword evidence="3" id="KW-1185">Reference proteome</keyword>
<dbReference type="HOGENOM" id="CLU_054974_3_3_2"/>
<organism evidence="2 3">
    <name type="scientific">Methanospirillum hungatei JF-1 (strain ATCC 27890 / DSM 864 / NBRC 100397 / JF-1)</name>
    <dbReference type="NCBI Taxonomy" id="323259"/>
    <lineage>
        <taxon>Archaea</taxon>
        <taxon>Methanobacteriati</taxon>
        <taxon>Methanobacteriota</taxon>
        <taxon>Stenosarchaea group</taxon>
        <taxon>Methanomicrobia</taxon>
        <taxon>Methanomicrobiales</taxon>
        <taxon>Methanospirillaceae</taxon>
        <taxon>Methanospirillum</taxon>
    </lineage>
</organism>
<dbReference type="OrthoDB" id="7388at2157"/>
<dbReference type="PRINTS" id="PR00096">
    <property type="entry name" value="GATASE"/>
</dbReference>
<dbReference type="EnsemblBacteria" id="ABD40552">
    <property type="protein sequence ID" value="ABD40552"/>
    <property type="gene ID" value="Mhun_0800"/>
</dbReference>
<dbReference type="CDD" id="cd01741">
    <property type="entry name" value="GATase1_1"/>
    <property type="match status" value="1"/>
</dbReference>
<dbReference type="FunFam" id="3.40.50.880:FF:000033">
    <property type="entry name" value="Glutamine amidotransferase class-I"/>
    <property type="match status" value="1"/>
</dbReference>
<sequence>MNIPSSSHCNAGNQSAFALEHAPYEQPCYISKWLHHQSIPVKDVNLWNGDDLPEVEEVSFLIIMGGPMNIYEHEKYPWLIKEKRFIRSVIDSNIPVLGICLGAQLISDVLGGAVTRLSYPEYGWISVSRTTHVTENLPFSSIIPSDLIVFQWHQDTFSIPPRAIHLFKSYICPNQGFIYNDTTVGLQFHPELDESDIRIFLELVEKDTEITHQDYPKDDIVQNISHYKRGNEFIDSLLTFLLNRNKTQIPR</sequence>
<dbReference type="SUPFAM" id="SSF52317">
    <property type="entry name" value="Class I glutamine amidotransferase-like"/>
    <property type="match status" value="1"/>
</dbReference>
<evidence type="ECO:0000313" key="2">
    <source>
        <dbReference type="EMBL" id="ABD40552.1"/>
    </source>
</evidence>
<dbReference type="InterPro" id="IPR029062">
    <property type="entry name" value="Class_I_gatase-like"/>
</dbReference>
<keyword evidence="2" id="KW-0315">Glutamine amidotransferase</keyword>
<feature type="domain" description="Glutamine amidotransferase" evidence="1">
    <location>
        <begin position="32"/>
        <end position="193"/>
    </location>
</feature>
<dbReference type="PANTHER" id="PTHR42695:SF5">
    <property type="entry name" value="GLUTAMINE AMIDOTRANSFERASE YLR126C-RELATED"/>
    <property type="match status" value="1"/>
</dbReference>
<dbReference type="Pfam" id="PF00117">
    <property type="entry name" value="GATase"/>
    <property type="match status" value="1"/>
</dbReference>
<dbReference type="AlphaFoldDB" id="Q2FPG3"/>
<dbReference type="InterPro" id="IPR044992">
    <property type="entry name" value="ChyE-like"/>
</dbReference>
<dbReference type="PANTHER" id="PTHR42695">
    <property type="entry name" value="GLUTAMINE AMIDOTRANSFERASE YLR126C-RELATED"/>
    <property type="match status" value="1"/>
</dbReference>
<reference evidence="3" key="1">
    <citation type="journal article" date="2016" name="Stand. Genomic Sci.">
        <title>Complete genome sequence of Methanospirillum hungatei type strain JF1.</title>
        <authorList>
            <person name="Gunsalus R.P."/>
            <person name="Cook L.E."/>
            <person name="Crable B."/>
            <person name="Rohlin L."/>
            <person name="McDonald E."/>
            <person name="Mouttaki H."/>
            <person name="Sieber J.R."/>
            <person name="Poweleit N."/>
            <person name="Zhou H."/>
            <person name="Lapidus A.L."/>
            <person name="Daligault H.E."/>
            <person name="Land M."/>
            <person name="Gilna P."/>
            <person name="Ivanova N."/>
            <person name="Kyrpides N."/>
            <person name="Culley D.E."/>
            <person name="McInerney M.J."/>
        </authorList>
    </citation>
    <scope>NUCLEOTIDE SEQUENCE [LARGE SCALE GENOMIC DNA]</scope>
    <source>
        <strain evidence="3">ATCC 27890 / DSM 864 / NBRC 100397 / JF-1</strain>
    </source>
</reference>
<dbReference type="RefSeq" id="WP_011447831.1">
    <property type="nucleotide sequence ID" value="NC_007796.1"/>
</dbReference>
<dbReference type="Proteomes" id="UP000001941">
    <property type="component" value="Chromosome"/>
</dbReference>
<dbReference type="PROSITE" id="PS51273">
    <property type="entry name" value="GATASE_TYPE_1"/>
    <property type="match status" value="1"/>
</dbReference>
<accession>Q2FPG3</accession>
<dbReference type="Gene3D" id="3.40.50.880">
    <property type="match status" value="1"/>
</dbReference>
<evidence type="ECO:0000259" key="1">
    <source>
        <dbReference type="Pfam" id="PF00117"/>
    </source>
</evidence>
<dbReference type="STRING" id="323259.Mhun_0800"/>
<evidence type="ECO:0000313" key="3">
    <source>
        <dbReference type="Proteomes" id="UP000001941"/>
    </source>
</evidence>
<dbReference type="eggNOG" id="arCOG00090">
    <property type="taxonomic scope" value="Archaea"/>
</dbReference>
<gene>
    <name evidence="2" type="ordered locus">Mhun_0800</name>
</gene>
<proteinExistence type="predicted"/>
<dbReference type="GeneID" id="3924528"/>
<protein>
    <submittedName>
        <fullName evidence="2">Glutamine amidotransferase class-I</fullName>
    </submittedName>
</protein>
<dbReference type="EMBL" id="CP000254">
    <property type="protein sequence ID" value="ABD40552.1"/>
    <property type="molecule type" value="Genomic_DNA"/>
</dbReference>
<name>Q2FPG3_METHJ</name>
<dbReference type="InParanoid" id="Q2FPG3"/>
<dbReference type="GO" id="GO:0005829">
    <property type="term" value="C:cytosol"/>
    <property type="evidence" value="ECO:0007669"/>
    <property type="project" value="TreeGrafter"/>
</dbReference>
<dbReference type="KEGG" id="mhu:Mhun_0800"/>